<dbReference type="AlphaFoldDB" id="A0A5B2TAX6"/>
<organism evidence="1 2">
    <name type="scientific">Teichococcus oryzae</name>
    <dbReference type="NCBI Taxonomy" id="1608942"/>
    <lineage>
        <taxon>Bacteria</taxon>
        <taxon>Pseudomonadati</taxon>
        <taxon>Pseudomonadota</taxon>
        <taxon>Alphaproteobacteria</taxon>
        <taxon>Acetobacterales</taxon>
        <taxon>Roseomonadaceae</taxon>
        <taxon>Roseomonas</taxon>
    </lineage>
</organism>
<dbReference type="Proteomes" id="UP000322110">
    <property type="component" value="Unassembled WGS sequence"/>
</dbReference>
<comment type="caution">
    <text evidence="1">The sequence shown here is derived from an EMBL/GenBank/DDBJ whole genome shotgun (WGS) entry which is preliminary data.</text>
</comment>
<keyword evidence="2" id="KW-1185">Reference proteome</keyword>
<proteinExistence type="predicted"/>
<protein>
    <submittedName>
        <fullName evidence="1">Uncharacterized protein</fullName>
    </submittedName>
</protein>
<dbReference type="EMBL" id="VUKA01000043">
    <property type="protein sequence ID" value="KAA2211245.1"/>
    <property type="molecule type" value="Genomic_DNA"/>
</dbReference>
<dbReference type="RefSeq" id="WP_149814359.1">
    <property type="nucleotide sequence ID" value="NZ_VUKA01000043.1"/>
</dbReference>
<name>A0A5B2TAX6_9PROT</name>
<evidence type="ECO:0000313" key="2">
    <source>
        <dbReference type="Proteomes" id="UP000322110"/>
    </source>
</evidence>
<reference evidence="1 2" key="1">
    <citation type="journal article" date="2015" name="Int. J. Syst. Evol. Microbiol.">
        <title>Roseomonas oryzae sp. nov., isolated from paddy rhizosphere soil.</title>
        <authorList>
            <person name="Ramaprasad E.V."/>
            <person name="Sasikala Ch."/>
            <person name="Ramana Ch.V."/>
        </authorList>
    </citation>
    <scope>NUCLEOTIDE SEQUENCE [LARGE SCALE GENOMIC DNA]</scope>
    <source>
        <strain evidence="1 2">KCTC 42542</strain>
    </source>
</reference>
<gene>
    <name evidence="1" type="ORF">F0Q34_21130</name>
</gene>
<accession>A0A5B2TAX6</accession>
<sequence>MKVYLDKNGEKILIGRADVPEGLPFFDVELFGSSSMITDRFTIGSVTHLHAGQPPFVETAVIVRPGQYAEILPGWQPLSA</sequence>
<dbReference type="OrthoDB" id="7287833at2"/>
<evidence type="ECO:0000313" key="1">
    <source>
        <dbReference type="EMBL" id="KAA2211245.1"/>
    </source>
</evidence>